<evidence type="ECO:0000259" key="2">
    <source>
        <dbReference type="Pfam" id="PF02771"/>
    </source>
</evidence>
<feature type="domain" description="Acyl-CoA dehydrogenase C-terminal" evidence="3">
    <location>
        <begin position="250"/>
        <end position="383"/>
    </location>
</feature>
<organism evidence="4 5">
    <name type="scientific">Acinetobacter chinensis</name>
    <dbReference type="NCBI Taxonomy" id="2004650"/>
    <lineage>
        <taxon>Bacteria</taxon>
        <taxon>Pseudomonadati</taxon>
        <taxon>Pseudomonadota</taxon>
        <taxon>Gammaproteobacteria</taxon>
        <taxon>Moraxellales</taxon>
        <taxon>Moraxellaceae</taxon>
        <taxon>Acinetobacter</taxon>
    </lineage>
</organism>
<proteinExistence type="predicted"/>
<reference evidence="5" key="1">
    <citation type="submission" date="2018-09" db="EMBL/GenBank/DDBJ databases">
        <title>The complete genome of Acinetobacter sp. strain WCHAc010005.</title>
        <authorList>
            <person name="Hu Y."/>
            <person name="Long H."/>
            <person name="Feng Y."/>
            <person name="Zong Z."/>
        </authorList>
    </citation>
    <scope>NUCLEOTIDE SEQUENCE [LARGE SCALE GENOMIC DNA]</scope>
    <source>
        <strain evidence="5">WCHAc010005</strain>
    </source>
</reference>
<dbReference type="InterPro" id="IPR046373">
    <property type="entry name" value="Acyl-CoA_Oxase/DH_mid-dom_sf"/>
</dbReference>
<gene>
    <name evidence="4" type="ORF">CDG60_14275</name>
</gene>
<name>A0A3B7M0C0_9GAMM</name>
<dbReference type="InterPro" id="IPR013107">
    <property type="entry name" value="Acyl-CoA_DH_C"/>
</dbReference>
<dbReference type="SUPFAM" id="SSF56645">
    <property type="entry name" value="Acyl-CoA dehydrogenase NM domain-like"/>
    <property type="match status" value="1"/>
</dbReference>
<evidence type="ECO:0000259" key="3">
    <source>
        <dbReference type="Pfam" id="PF08028"/>
    </source>
</evidence>
<dbReference type="Pfam" id="PF02771">
    <property type="entry name" value="Acyl-CoA_dh_N"/>
    <property type="match status" value="1"/>
</dbReference>
<dbReference type="Proteomes" id="UP000263753">
    <property type="component" value="Chromosome"/>
</dbReference>
<evidence type="ECO:0000256" key="1">
    <source>
        <dbReference type="ARBA" id="ARBA00023002"/>
    </source>
</evidence>
<dbReference type="Pfam" id="PF08028">
    <property type="entry name" value="Acyl-CoA_dh_2"/>
    <property type="match status" value="1"/>
</dbReference>
<sequence length="425" mass="47290">MTVQNNKHLEQLVIAVNYEEVAQKFRPVFQKIAEGALDREKNRSLPFEAIQWLKQAGLGAVRVPVQYGGAGLSQQQLFQLLIELATADSNVVQALRGHFAFVEDRLNAHRDQSQEHWFKRFVKGDLVGNAWTETGKIEIGQVGTRITQNTRGELVVNGEKFYSTGTIFADWVDLFVLDETTGEHAIAAISTEHKGVNVADDWDGFGQKTTGSGTLKIDNVSISRDHILPFDQRFRYQTAFYQEVHLVTLAGIAQAAVETFSEEVRQRTRIFSHGNAELVRNDPQILQVIGKASAQAYAAKSVALNVAKTLDEAFLSHFQNDESVELKANDQAELESSQGQVVLAELVQNLTTELFNALSASASTTAKQLDRFWRNARVVSSHNPVIYKQKVIGDFVVNGHALPYVWQIGNSPSVKEKEKAGRIQT</sequence>
<dbReference type="GO" id="GO:0008470">
    <property type="term" value="F:3-methylbutanoyl-CoA dehydrogenase activity"/>
    <property type="evidence" value="ECO:0007669"/>
    <property type="project" value="TreeGrafter"/>
</dbReference>
<dbReference type="PANTHER" id="PTHR43884:SF12">
    <property type="entry name" value="ISOVALERYL-COA DEHYDROGENASE, MITOCHONDRIAL-RELATED"/>
    <property type="match status" value="1"/>
</dbReference>
<dbReference type="InterPro" id="IPR037069">
    <property type="entry name" value="AcylCoA_DH/ox_N_sf"/>
</dbReference>
<dbReference type="Gene3D" id="1.20.140.10">
    <property type="entry name" value="Butyryl-CoA Dehydrogenase, subunit A, domain 3"/>
    <property type="match status" value="1"/>
</dbReference>
<dbReference type="Gene3D" id="1.10.540.10">
    <property type="entry name" value="Acyl-CoA dehydrogenase/oxidase, N-terminal domain"/>
    <property type="match status" value="1"/>
</dbReference>
<dbReference type="InterPro" id="IPR013786">
    <property type="entry name" value="AcylCoA_DH/ox_N"/>
</dbReference>
<dbReference type="PIRSF" id="PIRSF016578">
    <property type="entry name" value="HsaA"/>
    <property type="match status" value="1"/>
</dbReference>
<dbReference type="RefSeq" id="WP_087514299.1">
    <property type="nucleotide sequence ID" value="NZ_CP032134.1"/>
</dbReference>
<evidence type="ECO:0000313" key="5">
    <source>
        <dbReference type="Proteomes" id="UP000263753"/>
    </source>
</evidence>
<dbReference type="SUPFAM" id="SSF47203">
    <property type="entry name" value="Acyl-CoA dehydrogenase C-terminal domain-like"/>
    <property type="match status" value="1"/>
</dbReference>
<dbReference type="InterPro" id="IPR009100">
    <property type="entry name" value="AcylCoA_DH/oxidase_NM_dom_sf"/>
</dbReference>
<feature type="domain" description="Acyl-CoA dehydrogenase/oxidase N-terminal" evidence="2">
    <location>
        <begin position="30"/>
        <end position="124"/>
    </location>
</feature>
<dbReference type="GO" id="GO:0006552">
    <property type="term" value="P:L-leucine catabolic process"/>
    <property type="evidence" value="ECO:0007669"/>
    <property type="project" value="TreeGrafter"/>
</dbReference>
<dbReference type="GO" id="GO:0004497">
    <property type="term" value="F:monooxygenase activity"/>
    <property type="evidence" value="ECO:0007669"/>
    <property type="project" value="UniProtKB-KW"/>
</dbReference>
<dbReference type="PANTHER" id="PTHR43884">
    <property type="entry name" value="ACYL-COA DEHYDROGENASE"/>
    <property type="match status" value="1"/>
</dbReference>
<accession>A0A3B7M0C0</accession>
<dbReference type="InterPro" id="IPR036250">
    <property type="entry name" value="AcylCo_DH-like_C"/>
</dbReference>
<evidence type="ECO:0000313" key="4">
    <source>
        <dbReference type="EMBL" id="AXY57624.1"/>
    </source>
</evidence>
<dbReference type="KEGG" id="achi:CDG60_14275"/>
<keyword evidence="4" id="KW-0503">Monooxygenase</keyword>
<dbReference type="AlphaFoldDB" id="A0A3B7M0C0"/>
<dbReference type="GO" id="GO:0050660">
    <property type="term" value="F:flavin adenine dinucleotide binding"/>
    <property type="evidence" value="ECO:0007669"/>
    <property type="project" value="InterPro"/>
</dbReference>
<keyword evidence="1" id="KW-0560">Oxidoreductase</keyword>
<protein>
    <submittedName>
        <fullName evidence="4">Monooxygenase</fullName>
    </submittedName>
</protein>
<dbReference type="EMBL" id="CP032134">
    <property type="protein sequence ID" value="AXY57624.1"/>
    <property type="molecule type" value="Genomic_DNA"/>
</dbReference>
<dbReference type="Gene3D" id="2.40.110.10">
    <property type="entry name" value="Butyryl-CoA Dehydrogenase, subunit A, domain 2"/>
    <property type="match status" value="1"/>
</dbReference>